<dbReference type="InterPro" id="IPR011048">
    <property type="entry name" value="Haem_d1_sf"/>
</dbReference>
<dbReference type="PANTHER" id="PTHR30344:SF1">
    <property type="entry name" value="6-PHOSPHOGLUCONOLACTONASE"/>
    <property type="match status" value="1"/>
</dbReference>
<proteinExistence type="inferred from homology"/>
<keyword evidence="4" id="KW-0378">Hydrolase</keyword>
<protein>
    <submittedName>
        <fullName evidence="4">6-phosphogluconolactonase</fullName>
        <ecNumber evidence="4">3.1.1.31</ecNumber>
    </submittedName>
</protein>
<dbReference type="FunFam" id="2.130.10.10:FF:000306">
    <property type="entry name" value="3-carboxymuconate cyclase"/>
    <property type="match status" value="1"/>
</dbReference>
<dbReference type="InterPro" id="IPR019405">
    <property type="entry name" value="Lactonase_7-beta_prop"/>
</dbReference>
<evidence type="ECO:0000313" key="4">
    <source>
        <dbReference type="EMBL" id="QDV18822.1"/>
    </source>
</evidence>
<keyword evidence="2" id="KW-0119">Carbohydrate metabolism</keyword>
<dbReference type="GO" id="GO:0006006">
    <property type="term" value="P:glucose metabolic process"/>
    <property type="evidence" value="ECO:0007669"/>
    <property type="project" value="UniProtKB-KW"/>
</dbReference>
<dbReference type="OrthoDB" id="9790815at2"/>
<feature type="compositionally biased region" description="Polar residues" evidence="3">
    <location>
        <begin position="177"/>
        <end position="190"/>
    </location>
</feature>
<evidence type="ECO:0000256" key="2">
    <source>
        <dbReference type="ARBA" id="ARBA00022526"/>
    </source>
</evidence>
<feature type="region of interest" description="Disordered" evidence="3">
    <location>
        <begin position="177"/>
        <end position="196"/>
    </location>
</feature>
<dbReference type="GO" id="GO:0005829">
    <property type="term" value="C:cytosol"/>
    <property type="evidence" value="ECO:0007669"/>
    <property type="project" value="TreeGrafter"/>
</dbReference>
<evidence type="ECO:0000256" key="1">
    <source>
        <dbReference type="ARBA" id="ARBA00005564"/>
    </source>
</evidence>
<dbReference type="EC" id="3.1.1.31" evidence="4"/>
<dbReference type="Gene3D" id="2.130.10.10">
    <property type="entry name" value="YVTN repeat-like/Quinoprotein amine dehydrogenase"/>
    <property type="match status" value="1"/>
</dbReference>
<reference evidence="4 5" key="1">
    <citation type="submission" date="2019-02" db="EMBL/GenBank/DDBJ databases">
        <title>Deep-cultivation of Planctomycetes and their phenomic and genomic characterization uncovers novel biology.</title>
        <authorList>
            <person name="Wiegand S."/>
            <person name="Jogler M."/>
            <person name="Boedeker C."/>
            <person name="Pinto D."/>
            <person name="Vollmers J."/>
            <person name="Rivas-Marin E."/>
            <person name="Kohn T."/>
            <person name="Peeters S.H."/>
            <person name="Heuer A."/>
            <person name="Rast P."/>
            <person name="Oberbeckmann S."/>
            <person name="Bunk B."/>
            <person name="Jeske O."/>
            <person name="Meyerdierks A."/>
            <person name="Storesund J.E."/>
            <person name="Kallscheuer N."/>
            <person name="Luecker S."/>
            <person name="Lage O.M."/>
            <person name="Pohl T."/>
            <person name="Merkel B.J."/>
            <person name="Hornburger P."/>
            <person name="Mueller R.-W."/>
            <person name="Bruemmer F."/>
            <person name="Labrenz M."/>
            <person name="Spormann A.M."/>
            <person name="Op den Camp H."/>
            <person name="Overmann J."/>
            <person name="Amann R."/>
            <person name="Jetten M.S.M."/>
            <person name="Mascher T."/>
            <person name="Medema M.H."/>
            <person name="Devos D.P."/>
            <person name="Kaster A.-K."/>
            <person name="Ovreas L."/>
            <person name="Rohde M."/>
            <person name="Galperin M.Y."/>
            <person name="Jogler C."/>
        </authorList>
    </citation>
    <scope>NUCLEOTIDE SEQUENCE [LARGE SCALE GENOMIC DNA]</scope>
    <source>
        <strain evidence="4 5">Pan153</strain>
    </source>
</reference>
<dbReference type="AlphaFoldDB" id="A0A518FR44"/>
<comment type="similarity">
    <text evidence="1">Belongs to the cycloisomerase 2 family.</text>
</comment>
<dbReference type="RefSeq" id="WP_145456967.1">
    <property type="nucleotide sequence ID" value="NZ_CP036317.1"/>
</dbReference>
<dbReference type="EMBL" id="CP036317">
    <property type="protein sequence ID" value="QDV18822.1"/>
    <property type="molecule type" value="Genomic_DNA"/>
</dbReference>
<accession>A0A518FR44</accession>
<dbReference type="Proteomes" id="UP000320839">
    <property type="component" value="Chromosome"/>
</dbReference>
<dbReference type="PANTHER" id="PTHR30344">
    <property type="entry name" value="6-PHOSPHOGLUCONOLACTONASE-RELATED"/>
    <property type="match status" value="1"/>
</dbReference>
<keyword evidence="2" id="KW-0313">Glucose metabolism</keyword>
<evidence type="ECO:0000256" key="3">
    <source>
        <dbReference type="SAM" id="MobiDB-lite"/>
    </source>
</evidence>
<evidence type="ECO:0000313" key="5">
    <source>
        <dbReference type="Proteomes" id="UP000320839"/>
    </source>
</evidence>
<dbReference type="InterPro" id="IPR015943">
    <property type="entry name" value="WD40/YVTN_repeat-like_dom_sf"/>
</dbReference>
<gene>
    <name evidence="4" type="primary">pgl_3</name>
    <name evidence="4" type="ORF">Pan153_34830</name>
</gene>
<sequence length="402" mass="43610">MLSPTQYFLCVALLTGAVCSTLFTESARGADQYRVYVGTYTRGSDSKGIYQLLLDGKTGKLTHVDVTANVVNPSFLAIHPSQKYLYAVNEINDFPLDYVDHPRRQSGAVSAFSIDSDSGKLTFLNQLATDGGSPCHLVVDRTGTALLVANYSNGRLCSFSLKKDGALDDCKSVIQHSGSSVNPQRQQSPHAHSINLDPDNKYAVAADLGIDKLLVYLFDPKKSVLASNPNGFQEIKMAPGAGPRHFAFHPSGKWGYVINELNLTVTAMDYNQKTGELEIIQNISTVPEGTKRKGNSTAQVLVHPSGKFLYGSNRGPNTIAMYRIDQKTGKLTSLGYQPTGGAIPRNFNIDPSGKFLLAANQDSNNVVVFRIDQETGLLKPTGHEIDVPKPVCIQFLPVTTTP</sequence>
<dbReference type="SUPFAM" id="SSF51004">
    <property type="entry name" value="C-terminal (heme d1) domain of cytochrome cd1-nitrite reductase"/>
    <property type="match status" value="1"/>
</dbReference>
<dbReference type="GO" id="GO:0017057">
    <property type="term" value="F:6-phosphogluconolactonase activity"/>
    <property type="evidence" value="ECO:0007669"/>
    <property type="project" value="UniProtKB-EC"/>
</dbReference>
<dbReference type="Pfam" id="PF10282">
    <property type="entry name" value="Lactonase"/>
    <property type="match status" value="1"/>
</dbReference>
<name>A0A518FR44_9PLAN</name>
<dbReference type="InterPro" id="IPR050282">
    <property type="entry name" value="Cycloisomerase_2"/>
</dbReference>
<organism evidence="4 5">
    <name type="scientific">Gimesia panareensis</name>
    <dbReference type="NCBI Taxonomy" id="2527978"/>
    <lineage>
        <taxon>Bacteria</taxon>
        <taxon>Pseudomonadati</taxon>
        <taxon>Planctomycetota</taxon>
        <taxon>Planctomycetia</taxon>
        <taxon>Planctomycetales</taxon>
        <taxon>Planctomycetaceae</taxon>
        <taxon>Gimesia</taxon>
    </lineage>
</organism>